<evidence type="ECO:0000313" key="1">
    <source>
        <dbReference type="EMBL" id="KAI0043848.1"/>
    </source>
</evidence>
<protein>
    <submittedName>
        <fullName evidence="1">MFS general substrate transporter</fullName>
    </submittedName>
</protein>
<dbReference type="EMBL" id="MU276002">
    <property type="protein sequence ID" value="KAI0043848.1"/>
    <property type="molecule type" value="Genomic_DNA"/>
</dbReference>
<gene>
    <name evidence="1" type="ORF">FA95DRAFT_1497962</name>
</gene>
<proteinExistence type="predicted"/>
<name>A0ACB8RI85_9AGAM</name>
<evidence type="ECO:0000313" key="2">
    <source>
        <dbReference type="Proteomes" id="UP000814033"/>
    </source>
</evidence>
<reference evidence="1" key="1">
    <citation type="submission" date="2021-02" db="EMBL/GenBank/DDBJ databases">
        <authorList>
            <consortium name="DOE Joint Genome Institute"/>
            <person name="Ahrendt S."/>
            <person name="Looney B.P."/>
            <person name="Miyauchi S."/>
            <person name="Morin E."/>
            <person name="Drula E."/>
            <person name="Courty P.E."/>
            <person name="Chicoki N."/>
            <person name="Fauchery L."/>
            <person name="Kohler A."/>
            <person name="Kuo A."/>
            <person name="Labutti K."/>
            <person name="Pangilinan J."/>
            <person name="Lipzen A."/>
            <person name="Riley R."/>
            <person name="Andreopoulos W."/>
            <person name="He G."/>
            <person name="Johnson J."/>
            <person name="Barry K.W."/>
            <person name="Grigoriev I.V."/>
            <person name="Nagy L."/>
            <person name="Hibbett D."/>
            <person name="Henrissat B."/>
            <person name="Matheny P.B."/>
            <person name="Labbe J."/>
            <person name="Martin F."/>
        </authorList>
    </citation>
    <scope>NUCLEOTIDE SEQUENCE</scope>
    <source>
        <strain evidence="1">FP105234-sp</strain>
    </source>
</reference>
<keyword evidence="2" id="KW-1185">Reference proteome</keyword>
<dbReference type="Proteomes" id="UP000814033">
    <property type="component" value="Unassembled WGS sequence"/>
</dbReference>
<sequence length="410" mass="43993">MKSVQPSFTSRATLLAPPPPPKPHATHVVDGGRRAWCTLVGAWLAFAATFGYTYSFGVYQDFYTRSHAASASRISWIGSTQCFLIIAIGLPAGKLHDMGYFRHVVLTGSIIYTFSLFMLSFARPESYYQLFLSQGVGMGIGAGLVYVPSLAVQAQHWRARRSLAMGIVSSGVPAGGIIFPILLNQVFQTSVGFAWTVRASAFLVLGMLVAANLLMSSYPPVAKVGQVKAGVLWLFKDIPYMLLAFSGLFMNWGLFFPYFYLQLFSFIHGMNATFSFYTLAILNSAGVLGRIIPNLFVKQLGPVNLAVAISVGCTAVTFSLLCITSVGGIVAFALLYGFCAGAYVSLISPALYSLSENEWEVGIRLGLALSLSSVGALTGPPIDGALLGDTFQWSKPIAFSGVCTFFSLGA</sequence>
<comment type="caution">
    <text evidence="1">The sequence shown here is derived from an EMBL/GenBank/DDBJ whole genome shotgun (WGS) entry which is preliminary data.</text>
</comment>
<reference evidence="1" key="2">
    <citation type="journal article" date="2022" name="New Phytol.">
        <title>Evolutionary transition to the ectomycorrhizal habit in the genomes of a hyperdiverse lineage of mushroom-forming fungi.</title>
        <authorList>
            <person name="Looney B."/>
            <person name="Miyauchi S."/>
            <person name="Morin E."/>
            <person name="Drula E."/>
            <person name="Courty P.E."/>
            <person name="Kohler A."/>
            <person name="Kuo A."/>
            <person name="LaButti K."/>
            <person name="Pangilinan J."/>
            <person name="Lipzen A."/>
            <person name="Riley R."/>
            <person name="Andreopoulos W."/>
            <person name="He G."/>
            <person name="Johnson J."/>
            <person name="Nolan M."/>
            <person name="Tritt A."/>
            <person name="Barry K.W."/>
            <person name="Grigoriev I.V."/>
            <person name="Nagy L.G."/>
            <person name="Hibbett D."/>
            <person name="Henrissat B."/>
            <person name="Matheny P.B."/>
            <person name="Labbe J."/>
            <person name="Martin F.M."/>
        </authorList>
    </citation>
    <scope>NUCLEOTIDE SEQUENCE</scope>
    <source>
        <strain evidence="1">FP105234-sp</strain>
    </source>
</reference>
<organism evidence="1 2">
    <name type="scientific">Auriscalpium vulgare</name>
    <dbReference type="NCBI Taxonomy" id="40419"/>
    <lineage>
        <taxon>Eukaryota</taxon>
        <taxon>Fungi</taxon>
        <taxon>Dikarya</taxon>
        <taxon>Basidiomycota</taxon>
        <taxon>Agaricomycotina</taxon>
        <taxon>Agaricomycetes</taxon>
        <taxon>Russulales</taxon>
        <taxon>Auriscalpiaceae</taxon>
        <taxon>Auriscalpium</taxon>
    </lineage>
</organism>
<accession>A0ACB8RI85</accession>